<sequence length="242" mass="27176">MATEVAQYVIEPKKKSKVASHLEPWQQLEEKVVFVTGASSGLGREFCLDLARVGCKIMAAARRADRLKSLCHEINTMCSSTSQFIREVAIELDVTADGPNIEASVKKAWDAFGHIDVVINNAGVRAKRVRLNSFRAPNFAPANKVHAFVEEIKARGPTDFAILPGSSKATRLTKRFELVVEENAKLREDNDELRKETRQLREELRRDIEAHAQQIFTLVKLSPMNLVLSPVSLYYFVVPVML</sequence>
<dbReference type="Pfam" id="PF00106">
    <property type="entry name" value="adh_short"/>
    <property type="match status" value="1"/>
</dbReference>
<organism evidence="2">
    <name type="scientific">Nicotiana tabacum</name>
    <name type="common">Common tobacco</name>
    <dbReference type="NCBI Taxonomy" id="4097"/>
    <lineage>
        <taxon>Eukaryota</taxon>
        <taxon>Viridiplantae</taxon>
        <taxon>Streptophyta</taxon>
        <taxon>Embryophyta</taxon>
        <taxon>Tracheophyta</taxon>
        <taxon>Spermatophyta</taxon>
        <taxon>Magnoliopsida</taxon>
        <taxon>eudicotyledons</taxon>
        <taxon>Gunneridae</taxon>
        <taxon>Pentapetalae</taxon>
        <taxon>asterids</taxon>
        <taxon>lamiids</taxon>
        <taxon>Solanales</taxon>
        <taxon>Solanaceae</taxon>
        <taxon>Nicotianoideae</taxon>
        <taxon>Nicotianeae</taxon>
        <taxon>Nicotiana</taxon>
    </lineage>
</organism>
<dbReference type="KEGG" id="nta:107775722"/>
<dbReference type="PRINTS" id="PR00081">
    <property type="entry name" value="GDHRDH"/>
</dbReference>
<evidence type="ECO:0000313" key="2">
    <source>
        <dbReference type="RefSeq" id="XP_016450961.1"/>
    </source>
</evidence>
<dbReference type="AlphaFoldDB" id="A0A1S3YFD4"/>
<dbReference type="PaxDb" id="4097-A0A1S3YFD4"/>
<dbReference type="STRING" id="4097.A0A1S3YFD4"/>
<dbReference type="OrthoDB" id="1302100at2759"/>
<protein>
    <submittedName>
        <fullName evidence="2">Dehydrogenase/reductase SDR family member 7B-like</fullName>
    </submittedName>
</protein>
<dbReference type="InterPro" id="IPR036291">
    <property type="entry name" value="NAD(P)-bd_dom_sf"/>
</dbReference>
<dbReference type="SUPFAM" id="SSF51735">
    <property type="entry name" value="NAD(P)-binding Rossmann-fold domains"/>
    <property type="match status" value="1"/>
</dbReference>
<proteinExistence type="predicted"/>
<keyword evidence="1" id="KW-0175">Coiled coil</keyword>
<accession>A0A1S3YFD4</accession>
<name>A0A1S3YFD4_TOBAC</name>
<dbReference type="Gene3D" id="3.40.50.720">
    <property type="entry name" value="NAD(P)-binding Rossmann-like Domain"/>
    <property type="match status" value="1"/>
</dbReference>
<dbReference type="InterPro" id="IPR002347">
    <property type="entry name" value="SDR_fam"/>
</dbReference>
<reference evidence="2" key="1">
    <citation type="submission" date="2025-08" db="UniProtKB">
        <authorList>
            <consortium name="RefSeq"/>
        </authorList>
    </citation>
    <scope>IDENTIFICATION</scope>
</reference>
<dbReference type="RefSeq" id="XP_016450961.1">
    <property type="nucleotide sequence ID" value="XM_016595475.1"/>
</dbReference>
<dbReference type="SMR" id="A0A1S3YFD4"/>
<dbReference type="PANTHER" id="PTHR44375:SF22">
    <property type="entry name" value="11-BETA-HYDROXYSTEROID DEHYDROGENASE-LIKE 4A"/>
    <property type="match status" value="1"/>
</dbReference>
<feature type="coiled-coil region" evidence="1">
    <location>
        <begin position="176"/>
        <end position="214"/>
    </location>
</feature>
<gene>
    <name evidence="2" type="primary">LOC107775722</name>
</gene>
<evidence type="ECO:0000256" key="1">
    <source>
        <dbReference type="SAM" id="Coils"/>
    </source>
</evidence>
<dbReference type="PANTHER" id="PTHR44375">
    <property type="entry name" value="BETA-KETOACYL-ACP REDUCTASE-LIKE PROTEIN-RELATED"/>
    <property type="match status" value="1"/>
</dbReference>